<dbReference type="SUPFAM" id="SSF49785">
    <property type="entry name" value="Galactose-binding domain-like"/>
    <property type="match status" value="1"/>
</dbReference>
<evidence type="ECO:0000256" key="5">
    <source>
        <dbReference type="PROSITE-ProRule" id="PRU01240"/>
    </source>
</evidence>
<dbReference type="Proteomes" id="UP000567885">
    <property type="component" value="Unassembled WGS sequence"/>
</dbReference>
<dbReference type="Gene3D" id="3.40.50.200">
    <property type="entry name" value="Peptidase S8/S53 domain"/>
    <property type="match status" value="1"/>
</dbReference>
<evidence type="ECO:0000256" key="2">
    <source>
        <dbReference type="ARBA" id="ARBA00022670"/>
    </source>
</evidence>
<evidence type="ECO:0000259" key="6">
    <source>
        <dbReference type="Pfam" id="PF00082"/>
    </source>
</evidence>
<dbReference type="EMBL" id="JAAGWQ010000067">
    <property type="protein sequence ID" value="KAF5671441.1"/>
    <property type="molecule type" value="Genomic_DNA"/>
</dbReference>
<dbReference type="InterPro" id="IPR034058">
    <property type="entry name" value="TagA/B/C/D_pept_dom"/>
</dbReference>
<sequence>MSFSYNGNKIDPSAPRVASLSVSSLADTADDESRNFICLQSGEPLTRAQKAELQEHHVQFQKYLGGNAWLCRYDPDDMEKLRHLPSVSKAFPVKADYKISPALKAGNDDADAKKTVDVVMHELSTDSAGGLAARISDITGVPTDEMSLRHGDSIVRLQVDEQQLHQIAKIDDVGSIDKVQNLKLYNNLARGILRSDFKLNDTNFQGQGQTITVADTGFDSGSKSKVHDAFKHRVIGLVPIGRENETDDVDGHGTHVCGSALGDGKSESMGGAIQGTAPQAELVVQALLTDPIPVGRGRKERVLFGNTDKDLAYLLSNAYKHHNSRIHTNSWGPVWDEFTRTQAPYGNGGEQLDDFVWKHKDLVVCFAAGNDGREETSEAGAGQVGGQSAAKNCITVGSCDNNRPSKDESFIAFDENGRLEGSPNHISSFSSRGPSAEGRIKPDIVAPGSMILSARSHKAPQQKSFGVSKDQDWMFLTGTSMATPLIAGCVAALREHLIKQGIQSPSAALIKALLVNGAVGLGRPIEEQGFGRVDLGNSIFDTSAVDKGFFEGVLYNEDDRDFVKKDLVLKHPSLNKGLPVTLKATLVYMDQPGECLQNNFNLIIHNGDQKRHGNKGDMQDEYDNANNVEQVIWKDLVVGDTVTFEVSNREVFSAPEVSFALAWSVTAQLPA</sequence>
<dbReference type="PROSITE" id="PS00137">
    <property type="entry name" value="SUBTILASE_HIS"/>
    <property type="match status" value="1"/>
</dbReference>
<dbReference type="PRINTS" id="PR00723">
    <property type="entry name" value="SUBTILISIN"/>
</dbReference>
<feature type="active site" description="Charge relay system" evidence="5">
    <location>
        <position position="215"/>
    </location>
</feature>
<dbReference type="Gene3D" id="2.60.120.380">
    <property type="match status" value="1"/>
</dbReference>
<evidence type="ECO:0000256" key="1">
    <source>
        <dbReference type="ARBA" id="ARBA00011073"/>
    </source>
</evidence>
<dbReference type="InterPro" id="IPR022398">
    <property type="entry name" value="Peptidase_S8_His-AS"/>
</dbReference>
<evidence type="ECO:0000256" key="3">
    <source>
        <dbReference type="ARBA" id="ARBA00022801"/>
    </source>
</evidence>
<comment type="caution">
    <text evidence="7">The sequence shown here is derived from an EMBL/GenBank/DDBJ whole genome shotgun (WGS) entry which is preliminary data.</text>
</comment>
<feature type="active site" description="Charge relay system" evidence="5">
    <location>
        <position position="252"/>
    </location>
</feature>
<dbReference type="InterPro" id="IPR051048">
    <property type="entry name" value="Peptidase_S8/S53_subtilisin"/>
</dbReference>
<dbReference type="InterPro" id="IPR008979">
    <property type="entry name" value="Galactose-bd-like_sf"/>
</dbReference>
<accession>A0A8H5THW7</accession>
<dbReference type="InterPro" id="IPR015500">
    <property type="entry name" value="Peptidase_S8_subtilisin-rel"/>
</dbReference>
<evidence type="ECO:0000313" key="7">
    <source>
        <dbReference type="EMBL" id="KAF5671441.1"/>
    </source>
</evidence>
<dbReference type="PANTHER" id="PTHR43399">
    <property type="entry name" value="SUBTILISIN-RELATED"/>
    <property type="match status" value="1"/>
</dbReference>
<dbReference type="OrthoDB" id="10256524at2759"/>
<dbReference type="PROSITE" id="PS00138">
    <property type="entry name" value="SUBTILASE_SER"/>
    <property type="match status" value="1"/>
</dbReference>
<dbReference type="InterPro" id="IPR000209">
    <property type="entry name" value="Peptidase_S8/S53_dom"/>
</dbReference>
<reference evidence="7 8" key="1">
    <citation type="submission" date="2020-05" db="EMBL/GenBank/DDBJ databases">
        <title>Identification and distribution of gene clusters putatively required for synthesis of sphingolipid metabolism inhibitors in phylogenetically diverse species of the filamentous fungus Fusarium.</title>
        <authorList>
            <person name="Kim H.-S."/>
            <person name="Busman M."/>
            <person name="Brown D.W."/>
            <person name="Divon H."/>
            <person name="Uhlig S."/>
            <person name="Proctor R.H."/>
        </authorList>
    </citation>
    <scope>NUCLEOTIDE SEQUENCE [LARGE SCALE GENOMIC DNA]</scope>
    <source>
        <strain evidence="7 8">NRRL 20693</strain>
    </source>
</reference>
<dbReference type="CDD" id="cd04842">
    <property type="entry name" value="Peptidases_S8_Kp43_protease"/>
    <property type="match status" value="1"/>
</dbReference>
<dbReference type="InterPro" id="IPR036852">
    <property type="entry name" value="Peptidase_S8/S53_dom_sf"/>
</dbReference>
<evidence type="ECO:0000313" key="8">
    <source>
        <dbReference type="Proteomes" id="UP000567885"/>
    </source>
</evidence>
<dbReference type="AlphaFoldDB" id="A0A8H5THW7"/>
<feature type="active site" description="Charge relay system" evidence="5">
    <location>
        <position position="480"/>
    </location>
</feature>
<gene>
    <name evidence="7" type="ORF">FHETE_4151</name>
</gene>
<dbReference type="GO" id="GO:0006508">
    <property type="term" value="P:proteolysis"/>
    <property type="evidence" value="ECO:0007669"/>
    <property type="project" value="UniProtKB-KW"/>
</dbReference>
<organism evidence="7 8">
    <name type="scientific">Fusarium heterosporum</name>
    <dbReference type="NCBI Taxonomy" id="42747"/>
    <lineage>
        <taxon>Eukaryota</taxon>
        <taxon>Fungi</taxon>
        <taxon>Dikarya</taxon>
        <taxon>Ascomycota</taxon>
        <taxon>Pezizomycotina</taxon>
        <taxon>Sordariomycetes</taxon>
        <taxon>Hypocreomycetidae</taxon>
        <taxon>Hypocreales</taxon>
        <taxon>Nectriaceae</taxon>
        <taxon>Fusarium</taxon>
        <taxon>Fusarium heterosporum species complex</taxon>
    </lineage>
</organism>
<keyword evidence="3 5" id="KW-0378">Hydrolase</keyword>
<dbReference type="InterPro" id="IPR023828">
    <property type="entry name" value="Peptidase_S8_Ser-AS"/>
</dbReference>
<name>A0A8H5THW7_FUSHE</name>
<feature type="domain" description="Peptidase S8/S53" evidence="6">
    <location>
        <begin position="206"/>
        <end position="531"/>
    </location>
</feature>
<dbReference type="PROSITE" id="PS51892">
    <property type="entry name" value="SUBTILASE"/>
    <property type="match status" value="1"/>
</dbReference>
<keyword evidence="4 5" id="KW-0720">Serine protease</keyword>
<dbReference type="PANTHER" id="PTHR43399:SF4">
    <property type="entry name" value="CELL WALL-ASSOCIATED PROTEASE"/>
    <property type="match status" value="1"/>
</dbReference>
<dbReference type="Pfam" id="PF00082">
    <property type="entry name" value="Peptidase_S8"/>
    <property type="match status" value="1"/>
</dbReference>
<comment type="similarity">
    <text evidence="1 5">Belongs to the peptidase S8 family.</text>
</comment>
<dbReference type="GO" id="GO:0004252">
    <property type="term" value="F:serine-type endopeptidase activity"/>
    <property type="evidence" value="ECO:0007669"/>
    <property type="project" value="UniProtKB-UniRule"/>
</dbReference>
<dbReference type="SUPFAM" id="SSF52743">
    <property type="entry name" value="Subtilisin-like"/>
    <property type="match status" value="1"/>
</dbReference>
<proteinExistence type="inferred from homology"/>
<keyword evidence="2 5" id="KW-0645">Protease</keyword>
<keyword evidence="8" id="KW-1185">Reference proteome</keyword>
<protein>
    <submittedName>
        <fullName evidence="7">Serine protease ABC transporter B family tagB</fullName>
    </submittedName>
</protein>
<evidence type="ECO:0000256" key="4">
    <source>
        <dbReference type="ARBA" id="ARBA00022825"/>
    </source>
</evidence>